<keyword evidence="4" id="KW-1185">Reference proteome</keyword>
<dbReference type="SMART" id="SM00582">
    <property type="entry name" value="RPR"/>
    <property type="match status" value="1"/>
</dbReference>
<dbReference type="PANTHER" id="PTHR15921">
    <property type="entry name" value="PRE-MRNA CLEAVAGE COMPLEX II"/>
    <property type="match status" value="1"/>
</dbReference>
<dbReference type="GO" id="GO:0005849">
    <property type="term" value="C:mRNA cleavage factor complex"/>
    <property type="evidence" value="ECO:0007669"/>
    <property type="project" value="TreeGrafter"/>
</dbReference>
<dbReference type="GO" id="GO:0003729">
    <property type="term" value="F:mRNA binding"/>
    <property type="evidence" value="ECO:0007669"/>
    <property type="project" value="InterPro"/>
</dbReference>
<evidence type="ECO:0000259" key="2">
    <source>
        <dbReference type="PROSITE" id="PS51391"/>
    </source>
</evidence>
<sequence>MNREVYEDFTEALEDLQANSRPVIKTLTEIAAENVTYSDAVVNAISDHIKRAQAPQKLLGLYLLDSIVKNLGDPYSHLFEPVIVDLFSTTFTSSPEAVKPKLNDLFRTWTVPNANTGVPVFSPGTLKLLSDVMSKKLASKQHSGSSRPRINQTSLMVEINKYRQVLEQTTKDAFIEKQLSLLDRISVNITGVVDPKILPGVQEELDQMKTQFEAHSSKQRNRKRKNTTPDENIGNPHKQFQSHSQPLNTSLPESTYTNPRPNQQHESSNNDDGLVMYDDDTMEDKAPTVAPPANMTENLTVPAFNQYIPRALNNTLPPNLPAVLNENNFQFFQGLQPGQFNPNALNMISQGGATAQFDQSMLPNMTPMANLNPANNTLSNNNIGLEVQTQTFSKEPPQSLTEAVSTNMNPEFINRLYTDLSLQCPTCGFRFPNTEEGKQMEIREMDWHFRCNKDIRENHSRNRLYYLTLTQWINYKDEDEVYGAPESEEPEQKNDFDFESLKSQFVEVTSDEEKCEVCQEQLTSSWSEQAENWVWMNCIEKSGLFFHATCFADPENKDLVNSILAERGQG</sequence>
<evidence type="ECO:0000313" key="4">
    <source>
        <dbReference type="Proteomes" id="UP001362899"/>
    </source>
</evidence>
<feature type="region of interest" description="Disordered" evidence="1">
    <location>
        <begin position="212"/>
        <end position="277"/>
    </location>
</feature>
<proteinExistence type="predicted"/>
<dbReference type="InterPro" id="IPR008942">
    <property type="entry name" value="ENTH_VHS"/>
</dbReference>
<evidence type="ECO:0000256" key="1">
    <source>
        <dbReference type="SAM" id="MobiDB-lite"/>
    </source>
</evidence>
<feature type="compositionally biased region" description="Basic residues" evidence="1">
    <location>
        <begin position="217"/>
        <end position="226"/>
    </location>
</feature>
<name>A0AAV5RQ44_STABA</name>
<dbReference type="GO" id="GO:0000993">
    <property type="term" value="F:RNA polymerase II complex binding"/>
    <property type="evidence" value="ECO:0007669"/>
    <property type="project" value="InterPro"/>
</dbReference>
<dbReference type="InterPro" id="IPR045154">
    <property type="entry name" value="PCF11-like"/>
</dbReference>
<dbReference type="GO" id="GO:0006369">
    <property type="term" value="P:termination of RNA polymerase II transcription"/>
    <property type="evidence" value="ECO:0007669"/>
    <property type="project" value="InterPro"/>
</dbReference>
<dbReference type="GO" id="GO:0031124">
    <property type="term" value="P:mRNA 3'-end processing"/>
    <property type="evidence" value="ECO:0007669"/>
    <property type="project" value="InterPro"/>
</dbReference>
<dbReference type="EMBL" id="BTGC01000008">
    <property type="protein sequence ID" value="GMM53256.1"/>
    <property type="molecule type" value="Genomic_DNA"/>
</dbReference>
<reference evidence="3 4" key="1">
    <citation type="journal article" date="2023" name="Elife">
        <title>Identification of key yeast species and microbe-microbe interactions impacting larval growth of Drosophila in the wild.</title>
        <authorList>
            <person name="Mure A."/>
            <person name="Sugiura Y."/>
            <person name="Maeda R."/>
            <person name="Honda K."/>
            <person name="Sakurai N."/>
            <person name="Takahashi Y."/>
            <person name="Watada M."/>
            <person name="Katoh T."/>
            <person name="Gotoh A."/>
            <person name="Gotoh Y."/>
            <person name="Taniguchi I."/>
            <person name="Nakamura K."/>
            <person name="Hayashi T."/>
            <person name="Katayama T."/>
            <person name="Uemura T."/>
            <person name="Hattori Y."/>
        </authorList>
    </citation>
    <scope>NUCLEOTIDE SEQUENCE [LARGE SCALE GENOMIC DNA]</scope>
    <source>
        <strain evidence="3 4">SB-73</strain>
    </source>
</reference>
<comment type="caution">
    <text evidence="3">The sequence shown here is derived from an EMBL/GenBank/DDBJ whole genome shotgun (WGS) entry which is preliminary data.</text>
</comment>
<dbReference type="GO" id="GO:0005737">
    <property type="term" value="C:cytoplasm"/>
    <property type="evidence" value="ECO:0007669"/>
    <property type="project" value="TreeGrafter"/>
</dbReference>
<accession>A0AAV5RQ44</accession>
<dbReference type="InterPro" id="IPR006569">
    <property type="entry name" value="CID_dom"/>
</dbReference>
<protein>
    <submittedName>
        <fullName evidence="3">Pcf11 protein</fullName>
    </submittedName>
</protein>
<dbReference type="Proteomes" id="UP001362899">
    <property type="component" value="Unassembled WGS sequence"/>
</dbReference>
<dbReference type="AlphaFoldDB" id="A0AAV5RQ44"/>
<dbReference type="Pfam" id="PF04818">
    <property type="entry name" value="CID"/>
    <property type="match status" value="1"/>
</dbReference>
<organism evidence="3 4">
    <name type="scientific">Starmerella bacillaris</name>
    <name type="common">Yeast</name>
    <name type="synonym">Candida zemplinina</name>
    <dbReference type="NCBI Taxonomy" id="1247836"/>
    <lineage>
        <taxon>Eukaryota</taxon>
        <taxon>Fungi</taxon>
        <taxon>Dikarya</taxon>
        <taxon>Ascomycota</taxon>
        <taxon>Saccharomycotina</taxon>
        <taxon>Dipodascomycetes</taxon>
        <taxon>Dipodascales</taxon>
        <taxon>Trichomonascaceae</taxon>
        <taxon>Starmerella</taxon>
    </lineage>
</organism>
<dbReference type="PANTHER" id="PTHR15921:SF3">
    <property type="entry name" value="PRE-MRNA CLEAVAGE COMPLEX 2 PROTEIN PCF11"/>
    <property type="match status" value="1"/>
</dbReference>
<feature type="compositionally biased region" description="Polar residues" evidence="1">
    <location>
        <begin position="238"/>
        <end position="271"/>
    </location>
</feature>
<dbReference type="Gene3D" id="1.25.40.90">
    <property type="match status" value="1"/>
</dbReference>
<dbReference type="InterPro" id="IPR054127">
    <property type="entry name" value="Pcf11_C"/>
</dbReference>
<dbReference type="Pfam" id="PF21936">
    <property type="entry name" value="Pcf11_C"/>
    <property type="match status" value="1"/>
</dbReference>
<dbReference type="PROSITE" id="PS51391">
    <property type="entry name" value="CID"/>
    <property type="match status" value="1"/>
</dbReference>
<feature type="domain" description="CID" evidence="2">
    <location>
        <begin position="1"/>
        <end position="137"/>
    </location>
</feature>
<evidence type="ECO:0000313" key="3">
    <source>
        <dbReference type="EMBL" id="GMM53256.1"/>
    </source>
</evidence>
<dbReference type="SUPFAM" id="SSF48464">
    <property type="entry name" value="ENTH/VHS domain"/>
    <property type="match status" value="1"/>
</dbReference>
<dbReference type="InterPro" id="IPR047415">
    <property type="entry name" value="Pcf11_CID"/>
</dbReference>
<gene>
    <name evidence="3" type="ORF">DASB73_042190</name>
</gene>
<dbReference type="CDD" id="cd16982">
    <property type="entry name" value="CID_Pcf11"/>
    <property type="match status" value="1"/>
</dbReference>